<proteinExistence type="predicted"/>
<comment type="caution">
    <text evidence="1">The sequence shown here is derived from an EMBL/GenBank/DDBJ whole genome shotgun (WGS) entry which is preliminary data.</text>
</comment>
<keyword evidence="2" id="KW-1185">Reference proteome</keyword>
<sequence length="517" mass="59548">MDEGKTFWPDQLLRKIMSRERVEEELESIQAEEYLGEDIENGAENAIEPDVQSEGVAPGRKRYLKIFTILVLCEQEASIRGFIEAGVSDDALPLVQCDKDNSNGLFKLALRKSPLKELRCFPKWKRTDGGFGLISCMRIHPACHGFHELAQVRVGNGMFALKIMKSQGIEDFEKELKMLRMFSDKHDHLIMLLMSYSWGNRHFLVFPWADCDLGNYWKRKKPCYDMQTRALNLSTMKWVSRQIRGLTSGLHNIHNPKHLDTREDKRYGRHGDLKPENIFWLKSDKDEEGILVIGDLGISAIHRLETRSNQPGKKIPYSPDYRPPECDQEGGIISRAFDIWTLGCLFLEMVCWVLGGIDLVERFEADRAKVLYLGSKMNTNIFFDIKKTEHDHHVILVKEVVVEWMSTLHAHPGCTGYIHDLLDIIHDKMIVVLSKKMERIRSGPLLAKIEELHRNVAAKDYGQIPLPKERKYAPPIGVRAELNEHARDRVKNFSPILDTYRGETINSKSKPEMEQVD</sequence>
<name>A0ACB6RFB1_9PLEO</name>
<dbReference type="Proteomes" id="UP000799755">
    <property type="component" value="Unassembled WGS sequence"/>
</dbReference>
<gene>
    <name evidence="1" type="ORF">BDR25DRAFT_207473</name>
</gene>
<evidence type="ECO:0000313" key="1">
    <source>
        <dbReference type="EMBL" id="KAF2477886.1"/>
    </source>
</evidence>
<organism evidence="1 2">
    <name type="scientific">Lindgomyces ingoldianus</name>
    <dbReference type="NCBI Taxonomy" id="673940"/>
    <lineage>
        <taxon>Eukaryota</taxon>
        <taxon>Fungi</taxon>
        <taxon>Dikarya</taxon>
        <taxon>Ascomycota</taxon>
        <taxon>Pezizomycotina</taxon>
        <taxon>Dothideomycetes</taxon>
        <taxon>Pleosporomycetidae</taxon>
        <taxon>Pleosporales</taxon>
        <taxon>Lindgomycetaceae</taxon>
        <taxon>Lindgomyces</taxon>
    </lineage>
</organism>
<accession>A0ACB6RFB1</accession>
<reference evidence="1" key="1">
    <citation type="journal article" date="2020" name="Stud. Mycol.">
        <title>101 Dothideomycetes genomes: a test case for predicting lifestyles and emergence of pathogens.</title>
        <authorList>
            <person name="Haridas S."/>
            <person name="Albert R."/>
            <person name="Binder M."/>
            <person name="Bloem J."/>
            <person name="Labutti K."/>
            <person name="Salamov A."/>
            <person name="Andreopoulos B."/>
            <person name="Baker S."/>
            <person name="Barry K."/>
            <person name="Bills G."/>
            <person name="Bluhm B."/>
            <person name="Cannon C."/>
            <person name="Castanera R."/>
            <person name="Culley D."/>
            <person name="Daum C."/>
            <person name="Ezra D."/>
            <person name="Gonzalez J."/>
            <person name="Henrissat B."/>
            <person name="Kuo A."/>
            <person name="Liang C."/>
            <person name="Lipzen A."/>
            <person name="Lutzoni F."/>
            <person name="Magnuson J."/>
            <person name="Mondo S."/>
            <person name="Nolan M."/>
            <person name="Ohm R."/>
            <person name="Pangilinan J."/>
            <person name="Park H.-J."/>
            <person name="Ramirez L."/>
            <person name="Alfaro M."/>
            <person name="Sun H."/>
            <person name="Tritt A."/>
            <person name="Yoshinaga Y."/>
            <person name="Zwiers L.-H."/>
            <person name="Turgeon B."/>
            <person name="Goodwin S."/>
            <person name="Spatafora J."/>
            <person name="Crous P."/>
            <person name="Grigoriev I."/>
        </authorList>
    </citation>
    <scope>NUCLEOTIDE SEQUENCE</scope>
    <source>
        <strain evidence="1">ATCC 200398</strain>
    </source>
</reference>
<protein>
    <submittedName>
        <fullName evidence="1">Kinase-like protein</fullName>
    </submittedName>
</protein>
<evidence type="ECO:0000313" key="2">
    <source>
        <dbReference type="Proteomes" id="UP000799755"/>
    </source>
</evidence>
<dbReference type="EMBL" id="MU003492">
    <property type="protein sequence ID" value="KAF2477886.1"/>
    <property type="molecule type" value="Genomic_DNA"/>
</dbReference>